<comment type="caution">
    <text evidence="2">The sequence shown here is derived from an EMBL/GenBank/DDBJ whole genome shotgun (WGS) entry which is preliminary data.</text>
</comment>
<organism evidence="2 3">
    <name type="scientific">Thalassiosira oceanica</name>
    <name type="common">Marine diatom</name>
    <dbReference type="NCBI Taxonomy" id="159749"/>
    <lineage>
        <taxon>Eukaryota</taxon>
        <taxon>Sar</taxon>
        <taxon>Stramenopiles</taxon>
        <taxon>Ochrophyta</taxon>
        <taxon>Bacillariophyta</taxon>
        <taxon>Coscinodiscophyceae</taxon>
        <taxon>Thalassiosirophycidae</taxon>
        <taxon>Thalassiosirales</taxon>
        <taxon>Thalassiosiraceae</taxon>
        <taxon>Thalassiosira</taxon>
    </lineage>
</organism>
<proteinExistence type="predicted"/>
<dbReference type="AlphaFoldDB" id="K0SB40"/>
<sequence length="347" mass="37530">YDFDDVRSADVSARNGRSRGAEWDLRDGDDDEEDGDGDGHEQEGPDLSSKGDVQDSEGPSEPLDDAANLAEVREEPDETDPTEEEAAAPPHEARQPDTVEPGPPGSPRRVVRERPDRPAVRRGVVTVPPALPAARRCAAVPRGRPVRDLPDPVRGDGDEQRPRRRVARDGEALDVPPAPAGAVPVVRVAQARLVRESPQGPGGGRRFPAPAPVPSGRVRAEGAKARPRGRPRLVARPPGRRQSHAEGVLDRGHPDRRGVLGRAQARLPGDVQTRRGWSRHAQPGVDGDQRDEAGGPPRGSERERPVQDQHGDQVRLAPVGRPRDGRAGRRERDACRDAQDRRVAPPA</sequence>
<feature type="region of interest" description="Disordered" evidence="1">
    <location>
        <begin position="1"/>
        <end position="179"/>
    </location>
</feature>
<feature type="compositionally biased region" description="Basic and acidic residues" evidence="1">
    <location>
        <begin position="321"/>
        <end position="347"/>
    </location>
</feature>
<feature type="compositionally biased region" description="Basic and acidic residues" evidence="1">
    <location>
        <begin position="145"/>
        <end position="171"/>
    </location>
</feature>
<keyword evidence="3" id="KW-1185">Reference proteome</keyword>
<feature type="compositionally biased region" description="Basic and acidic residues" evidence="1">
    <location>
        <begin position="243"/>
        <end position="258"/>
    </location>
</feature>
<name>K0SB40_THAOC</name>
<evidence type="ECO:0000256" key="1">
    <source>
        <dbReference type="SAM" id="MobiDB-lite"/>
    </source>
</evidence>
<evidence type="ECO:0000313" key="3">
    <source>
        <dbReference type="Proteomes" id="UP000266841"/>
    </source>
</evidence>
<feature type="compositionally biased region" description="Acidic residues" evidence="1">
    <location>
        <begin position="74"/>
        <end position="86"/>
    </location>
</feature>
<feature type="compositionally biased region" description="Low complexity" evidence="1">
    <location>
        <begin position="132"/>
        <end position="143"/>
    </location>
</feature>
<feature type="compositionally biased region" description="Basic and acidic residues" evidence="1">
    <location>
        <begin position="110"/>
        <end position="119"/>
    </location>
</feature>
<feature type="compositionally biased region" description="Basic residues" evidence="1">
    <location>
        <begin position="225"/>
        <end position="242"/>
    </location>
</feature>
<protein>
    <submittedName>
        <fullName evidence="2">Uncharacterized protein</fullName>
    </submittedName>
</protein>
<feature type="region of interest" description="Disordered" evidence="1">
    <location>
        <begin position="193"/>
        <end position="347"/>
    </location>
</feature>
<gene>
    <name evidence="2" type="ORF">THAOC_24235</name>
</gene>
<feature type="compositionally biased region" description="Basic and acidic residues" evidence="1">
    <location>
        <begin position="287"/>
        <end position="313"/>
    </location>
</feature>
<evidence type="ECO:0000313" key="2">
    <source>
        <dbReference type="EMBL" id="EJK55962.1"/>
    </source>
</evidence>
<accession>K0SB40</accession>
<dbReference type="Proteomes" id="UP000266841">
    <property type="component" value="Unassembled WGS sequence"/>
</dbReference>
<feature type="non-terminal residue" evidence="2">
    <location>
        <position position="1"/>
    </location>
</feature>
<reference evidence="2 3" key="1">
    <citation type="journal article" date="2012" name="Genome Biol.">
        <title>Genome and low-iron response of an oceanic diatom adapted to chronic iron limitation.</title>
        <authorList>
            <person name="Lommer M."/>
            <person name="Specht M."/>
            <person name="Roy A.S."/>
            <person name="Kraemer L."/>
            <person name="Andreson R."/>
            <person name="Gutowska M.A."/>
            <person name="Wolf J."/>
            <person name="Bergner S.V."/>
            <person name="Schilhabel M.B."/>
            <person name="Klostermeier U.C."/>
            <person name="Beiko R.G."/>
            <person name="Rosenstiel P."/>
            <person name="Hippler M."/>
            <person name="Laroche J."/>
        </authorList>
    </citation>
    <scope>NUCLEOTIDE SEQUENCE [LARGE SCALE GENOMIC DNA]</scope>
    <source>
        <strain evidence="2 3">CCMP1005</strain>
    </source>
</reference>
<feature type="compositionally biased region" description="Acidic residues" evidence="1">
    <location>
        <begin position="27"/>
        <end position="36"/>
    </location>
</feature>
<dbReference type="EMBL" id="AGNL01032762">
    <property type="protein sequence ID" value="EJK55962.1"/>
    <property type="molecule type" value="Genomic_DNA"/>
</dbReference>